<evidence type="ECO:0000256" key="1">
    <source>
        <dbReference type="SAM" id="Coils"/>
    </source>
</evidence>
<dbReference type="RefSeq" id="WP_338094300.1">
    <property type="nucleotide sequence ID" value="NZ_JAWDKA010000005.1"/>
</dbReference>
<protein>
    <submittedName>
        <fullName evidence="2">Uncharacterized protein</fullName>
    </submittedName>
</protein>
<feature type="coiled-coil region" evidence="1">
    <location>
        <begin position="62"/>
        <end position="96"/>
    </location>
</feature>
<keyword evidence="3" id="KW-1185">Reference proteome</keyword>
<evidence type="ECO:0000313" key="3">
    <source>
        <dbReference type="Proteomes" id="UP001273136"/>
    </source>
</evidence>
<name>A0AAE4MDE5_9EURY</name>
<evidence type="ECO:0000313" key="2">
    <source>
        <dbReference type="EMBL" id="MDV0441897.1"/>
    </source>
</evidence>
<dbReference type="Proteomes" id="UP001273136">
    <property type="component" value="Unassembled WGS sequence"/>
</dbReference>
<dbReference type="AlphaFoldDB" id="A0AAE4MDE5"/>
<accession>A0AAE4MDE5</accession>
<organism evidence="2 3">
    <name type="scientific">Methanorbis furvi</name>
    <dbReference type="NCBI Taxonomy" id="3028299"/>
    <lineage>
        <taxon>Archaea</taxon>
        <taxon>Methanobacteriati</taxon>
        <taxon>Methanobacteriota</taxon>
        <taxon>Stenosarchaea group</taxon>
        <taxon>Methanomicrobia</taxon>
        <taxon>Methanomicrobiales</taxon>
        <taxon>Methanocorpusculaceae</taxon>
        <taxon>Methanorbis</taxon>
    </lineage>
</organism>
<gene>
    <name evidence="2" type="ORF">McpAg1_11110</name>
</gene>
<dbReference type="EMBL" id="JAWDKA010000005">
    <property type="protein sequence ID" value="MDV0441897.1"/>
    <property type="molecule type" value="Genomic_DNA"/>
</dbReference>
<keyword evidence="1" id="KW-0175">Coiled coil</keyword>
<reference evidence="2" key="1">
    <citation type="submission" date="2023-06" db="EMBL/GenBank/DDBJ databases">
        <title>Genome sequence of Methancorpusculaceae sp. Ag1.</title>
        <authorList>
            <person name="Protasov E."/>
            <person name="Platt K."/>
            <person name="Poehlein A."/>
            <person name="Daniel R."/>
            <person name="Brune A."/>
        </authorList>
    </citation>
    <scope>NUCLEOTIDE SEQUENCE</scope>
    <source>
        <strain evidence="2">Ag1</strain>
    </source>
</reference>
<proteinExistence type="predicted"/>
<comment type="caution">
    <text evidence="2">The sequence shown here is derived from an EMBL/GenBank/DDBJ whole genome shotgun (WGS) entry which is preliminary data.</text>
</comment>
<sequence>MESTTRKKDPPDQINIRLGSNYIAQFNEYMKVRGGKKIEFIRDALDYWMQVDGDGVKIQKELEQARITINMQQEIINDLRNSRDKQAEVFEKLNAEKDERISLLTKQLEQVEDPHYIRSARDSMIGTVGEAKPKYQKVEGKKKKISNSDL</sequence>